<keyword evidence="6" id="KW-0460">Magnesium</keyword>
<evidence type="ECO:0000256" key="5">
    <source>
        <dbReference type="ARBA" id="ARBA00022975"/>
    </source>
</evidence>
<comment type="function">
    <text evidence="6">Catalyzes the transfer of a ribosyl phosphate group from 5-phosphoribose 1-diphosphate to orotate, leading to the formation of orotidine monophosphate (OMP).</text>
</comment>
<dbReference type="PANTHER" id="PTHR19278:SF9">
    <property type="entry name" value="URIDINE 5'-MONOPHOSPHATE SYNTHASE"/>
    <property type="match status" value="1"/>
</dbReference>
<keyword evidence="9" id="KW-1185">Reference proteome</keyword>
<dbReference type="CDD" id="cd06223">
    <property type="entry name" value="PRTases_typeI"/>
    <property type="match status" value="1"/>
</dbReference>
<evidence type="ECO:0000313" key="8">
    <source>
        <dbReference type="EMBL" id="SDG96018.1"/>
    </source>
</evidence>
<dbReference type="InterPro" id="IPR023031">
    <property type="entry name" value="OPRT"/>
</dbReference>
<comment type="subunit">
    <text evidence="6">Homodimer.</text>
</comment>
<dbReference type="PANTHER" id="PTHR19278">
    <property type="entry name" value="OROTATE PHOSPHORIBOSYLTRANSFERASE"/>
    <property type="match status" value="1"/>
</dbReference>
<keyword evidence="4 6" id="KW-0808">Transferase</keyword>
<dbReference type="GO" id="GO:0000287">
    <property type="term" value="F:magnesium ion binding"/>
    <property type="evidence" value="ECO:0007669"/>
    <property type="project" value="UniProtKB-UniRule"/>
</dbReference>
<feature type="binding site" evidence="6">
    <location>
        <position position="100"/>
    </location>
    <ligand>
        <name>5-phospho-alpha-D-ribose 1-diphosphate</name>
        <dbReference type="ChEBI" id="CHEBI:58017"/>
        <note>ligand shared between dimeric partners</note>
    </ligand>
</feature>
<evidence type="ECO:0000313" key="9">
    <source>
        <dbReference type="Proteomes" id="UP000199163"/>
    </source>
</evidence>
<feature type="binding site" description="in other chain" evidence="6">
    <location>
        <begin position="120"/>
        <end position="128"/>
    </location>
    <ligand>
        <name>5-phospho-alpha-D-ribose 1-diphosphate</name>
        <dbReference type="ChEBI" id="CHEBI:58017"/>
        <note>ligand shared between dimeric partners</note>
    </ligand>
</feature>
<dbReference type="GO" id="GO:0019856">
    <property type="term" value="P:pyrimidine nucleobase biosynthetic process"/>
    <property type="evidence" value="ECO:0007669"/>
    <property type="project" value="TreeGrafter"/>
</dbReference>
<evidence type="ECO:0000256" key="3">
    <source>
        <dbReference type="ARBA" id="ARBA00022676"/>
    </source>
</evidence>
<proteinExistence type="inferred from homology"/>
<sequence length="209" mass="22863">MKQAIAEELLKIKAVSLQPDDPFTWSSGILSPIYCDNRLTLSYPSLRQSIANELQTLIEKQYPDVEVVAGTATAGIPHAALVADKMNVPMIYVRGSSKSHGKGNQIEGVVKENQKVVIVEDLISTGGSVIGVQKALQQAGADVLGTAAIFTYGLERGKENLQAANLKTETLTDYEALIQAALSKNFVTTEQYERLEMWKKDPENWLQAL</sequence>
<gene>
    <name evidence="6" type="primary">pyrE</name>
    <name evidence="8" type="ORF">SAMN05192534_101151</name>
</gene>
<organism evidence="8 9">
    <name type="scientific">Alteribacillus persepolensis</name>
    <dbReference type="NCBI Taxonomy" id="568899"/>
    <lineage>
        <taxon>Bacteria</taxon>
        <taxon>Bacillati</taxon>
        <taxon>Bacillota</taxon>
        <taxon>Bacilli</taxon>
        <taxon>Bacillales</taxon>
        <taxon>Bacillaceae</taxon>
        <taxon>Alteribacillus</taxon>
    </lineage>
</organism>
<dbReference type="EMBL" id="FNDK01000001">
    <property type="protein sequence ID" value="SDG96018.1"/>
    <property type="molecule type" value="Genomic_DNA"/>
</dbReference>
<comment type="caution">
    <text evidence="6">Lacks conserved residue(s) required for the propagation of feature annotation.</text>
</comment>
<dbReference type="EC" id="2.4.2.10" evidence="2 6"/>
<keyword evidence="5 6" id="KW-0665">Pyrimidine biosynthesis</keyword>
<dbReference type="Proteomes" id="UP000199163">
    <property type="component" value="Unassembled WGS sequence"/>
</dbReference>
<feature type="binding site" evidence="6">
    <location>
        <position position="98"/>
    </location>
    <ligand>
        <name>5-phospho-alpha-D-ribose 1-diphosphate</name>
        <dbReference type="ChEBI" id="CHEBI:58017"/>
        <note>ligand shared between dimeric partners</note>
    </ligand>
</feature>
<dbReference type="UniPathway" id="UPA00070">
    <property type="reaction ID" value="UER00119"/>
</dbReference>
<dbReference type="HAMAP" id="MF_01208">
    <property type="entry name" value="PyrE"/>
    <property type="match status" value="1"/>
</dbReference>
<comment type="cofactor">
    <cofactor evidence="6">
        <name>Mg(2+)</name>
        <dbReference type="ChEBI" id="CHEBI:18420"/>
    </cofactor>
</comment>
<dbReference type="Gene3D" id="3.40.50.2020">
    <property type="match status" value="1"/>
</dbReference>
<reference evidence="8 9" key="1">
    <citation type="submission" date="2016-10" db="EMBL/GenBank/DDBJ databases">
        <authorList>
            <person name="de Groot N.N."/>
        </authorList>
    </citation>
    <scope>NUCLEOTIDE SEQUENCE [LARGE SCALE GENOMIC DNA]</scope>
    <source>
        <strain evidence="8 9">DSM 21632</strain>
    </source>
</reference>
<dbReference type="GO" id="GO:0004588">
    <property type="term" value="F:orotate phosphoribosyltransferase activity"/>
    <property type="evidence" value="ECO:0007669"/>
    <property type="project" value="UniProtKB-UniRule"/>
</dbReference>
<keyword evidence="3 6" id="KW-0328">Glycosyltransferase</keyword>
<feature type="binding site" evidence="6">
    <location>
        <position position="94"/>
    </location>
    <ligand>
        <name>5-phospho-alpha-D-ribose 1-diphosphate</name>
        <dbReference type="ChEBI" id="CHEBI:58017"/>
        <note>ligand shared between dimeric partners</note>
    </ligand>
</feature>
<dbReference type="NCBIfam" id="TIGR00336">
    <property type="entry name" value="pyrE"/>
    <property type="match status" value="1"/>
</dbReference>
<dbReference type="SUPFAM" id="SSF53271">
    <property type="entry name" value="PRTase-like"/>
    <property type="match status" value="1"/>
</dbReference>
<feature type="binding site" evidence="6">
    <location>
        <position position="124"/>
    </location>
    <ligand>
        <name>orotate</name>
        <dbReference type="ChEBI" id="CHEBI:30839"/>
    </ligand>
</feature>
<evidence type="ECO:0000256" key="2">
    <source>
        <dbReference type="ARBA" id="ARBA00011971"/>
    </source>
</evidence>
<dbReference type="InterPro" id="IPR004467">
    <property type="entry name" value="Or_phspho_trans_dom"/>
</dbReference>
<evidence type="ECO:0000256" key="6">
    <source>
        <dbReference type="HAMAP-Rule" id="MF_01208"/>
    </source>
</evidence>
<dbReference type="GO" id="GO:0044205">
    <property type="term" value="P:'de novo' UMP biosynthetic process"/>
    <property type="evidence" value="ECO:0007669"/>
    <property type="project" value="UniProtKB-UniRule"/>
</dbReference>
<comment type="similarity">
    <text evidence="6">Belongs to the purine/pyrimidine phosphoribosyltransferase family. PyrE subfamily.</text>
</comment>
<feature type="domain" description="Phosphoribosyltransferase" evidence="7">
    <location>
        <begin position="64"/>
        <end position="167"/>
    </location>
</feature>
<dbReference type="STRING" id="568899.SAMN05192534_101151"/>
<accession>A0A1G7YHJ2</accession>
<dbReference type="InterPro" id="IPR000836">
    <property type="entry name" value="PRTase_dom"/>
</dbReference>
<comment type="catalytic activity">
    <reaction evidence="6">
        <text>orotidine 5'-phosphate + diphosphate = orotate + 5-phospho-alpha-D-ribose 1-diphosphate</text>
        <dbReference type="Rhea" id="RHEA:10380"/>
        <dbReference type="ChEBI" id="CHEBI:30839"/>
        <dbReference type="ChEBI" id="CHEBI:33019"/>
        <dbReference type="ChEBI" id="CHEBI:57538"/>
        <dbReference type="ChEBI" id="CHEBI:58017"/>
        <dbReference type="EC" id="2.4.2.10"/>
    </reaction>
</comment>
<comment type="pathway">
    <text evidence="1 6">Pyrimidine metabolism; UMP biosynthesis via de novo pathway; UMP from orotate: step 1/2.</text>
</comment>
<evidence type="ECO:0000256" key="1">
    <source>
        <dbReference type="ARBA" id="ARBA00004889"/>
    </source>
</evidence>
<evidence type="ECO:0000256" key="4">
    <source>
        <dbReference type="ARBA" id="ARBA00022679"/>
    </source>
</evidence>
<dbReference type="AlphaFoldDB" id="A0A1G7YHJ2"/>
<dbReference type="OrthoDB" id="9802134at2"/>
<protein>
    <recommendedName>
        <fullName evidence="2 6">Orotate phosphoribosyltransferase</fullName>
        <shortName evidence="6">OPRT</shortName>
        <shortName evidence="6">OPRTase</shortName>
        <ecNumber evidence="2 6">2.4.2.10</ecNumber>
    </recommendedName>
</protein>
<evidence type="ECO:0000259" key="7">
    <source>
        <dbReference type="Pfam" id="PF00156"/>
    </source>
</evidence>
<dbReference type="Pfam" id="PF00156">
    <property type="entry name" value="Pribosyltran"/>
    <property type="match status" value="1"/>
</dbReference>
<dbReference type="RefSeq" id="WP_091270266.1">
    <property type="nucleotide sequence ID" value="NZ_FNDK01000001.1"/>
</dbReference>
<dbReference type="InterPro" id="IPR029057">
    <property type="entry name" value="PRTase-like"/>
</dbReference>
<name>A0A1G7YHJ2_9BACI</name>